<organism evidence="1 2">
    <name type="scientific">Marinobacter oulmenensis</name>
    <dbReference type="NCBI Taxonomy" id="643747"/>
    <lineage>
        <taxon>Bacteria</taxon>
        <taxon>Pseudomonadati</taxon>
        <taxon>Pseudomonadota</taxon>
        <taxon>Gammaproteobacteria</taxon>
        <taxon>Pseudomonadales</taxon>
        <taxon>Marinobacteraceae</taxon>
        <taxon>Marinobacter</taxon>
    </lineage>
</organism>
<dbReference type="Pfam" id="PF04077">
    <property type="entry name" value="DsrH"/>
    <property type="match status" value="1"/>
</dbReference>
<evidence type="ECO:0000313" key="1">
    <source>
        <dbReference type="EMBL" id="MBB5320605.1"/>
    </source>
</evidence>
<dbReference type="RefSeq" id="WP_183700544.1">
    <property type="nucleotide sequence ID" value="NZ_JACHFE010000002.1"/>
</dbReference>
<dbReference type="SUPFAM" id="SSF75169">
    <property type="entry name" value="DsrEFH-like"/>
    <property type="match status" value="1"/>
</dbReference>
<dbReference type="GO" id="GO:0002143">
    <property type="term" value="P:tRNA wobble position uridine thiolation"/>
    <property type="evidence" value="ECO:0007669"/>
    <property type="project" value="InterPro"/>
</dbReference>
<dbReference type="Proteomes" id="UP000591735">
    <property type="component" value="Unassembled WGS sequence"/>
</dbReference>
<accession>A0A840UDT1</accession>
<name>A0A840UDT1_9GAMM</name>
<sequence length="98" mass="10780">MSQSPEQTLPVLHILNKVPDQPRFRACLQSVSSSDTLVLIEDGVIALSDEGQTLPEHCLALADDVRARGLSEKTPDARLIDHAALVELTVQHSRIICW</sequence>
<evidence type="ECO:0000313" key="2">
    <source>
        <dbReference type="Proteomes" id="UP000591735"/>
    </source>
</evidence>
<proteinExistence type="predicted"/>
<dbReference type="PANTHER" id="PTHR37526">
    <property type="entry name" value="PROTEIN TUSB"/>
    <property type="match status" value="1"/>
</dbReference>
<dbReference type="Gene3D" id="3.40.1260.10">
    <property type="entry name" value="DsrEFH-like"/>
    <property type="match status" value="1"/>
</dbReference>
<dbReference type="GO" id="GO:1990228">
    <property type="term" value="C:sulfurtransferase complex"/>
    <property type="evidence" value="ECO:0007669"/>
    <property type="project" value="TreeGrafter"/>
</dbReference>
<dbReference type="NCBIfam" id="TIGR03011">
    <property type="entry name" value="sulf_tusB_dsrH"/>
    <property type="match status" value="1"/>
</dbReference>
<protein>
    <submittedName>
        <fullName evidence="1">tRNA 2-thiouridine synthesizing protein B</fullName>
    </submittedName>
</protein>
<dbReference type="AlphaFoldDB" id="A0A840UDT1"/>
<dbReference type="EMBL" id="JACHFE010000002">
    <property type="protein sequence ID" value="MBB5320605.1"/>
    <property type="molecule type" value="Genomic_DNA"/>
</dbReference>
<dbReference type="PANTHER" id="PTHR37526:SF1">
    <property type="entry name" value="PROTEIN TUSB"/>
    <property type="match status" value="1"/>
</dbReference>
<comment type="caution">
    <text evidence="1">The sequence shown here is derived from an EMBL/GenBank/DDBJ whole genome shotgun (WGS) entry which is preliminary data.</text>
</comment>
<dbReference type="InterPro" id="IPR027396">
    <property type="entry name" value="DsrEFH-like"/>
</dbReference>
<reference evidence="1 2" key="1">
    <citation type="submission" date="2020-08" db="EMBL/GenBank/DDBJ databases">
        <title>Genomic Encyclopedia of Type Strains, Phase IV (KMG-IV): sequencing the most valuable type-strain genomes for metagenomic binning, comparative biology and taxonomic classification.</title>
        <authorList>
            <person name="Goeker M."/>
        </authorList>
    </citation>
    <scope>NUCLEOTIDE SEQUENCE [LARGE SCALE GENOMIC DNA]</scope>
    <source>
        <strain evidence="1 2">DSM 22359</strain>
    </source>
</reference>
<keyword evidence="2" id="KW-1185">Reference proteome</keyword>
<gene>
    <name evidence="1" type="ORF">HNR38_001077</name>
</gene>
<dbReference type="InterPro" id="IPR007215">
    <property type="entry name" value="Sulphur_relay_TusB/DsrH"/>
</dbReference>